<dbReference type="Pfam" id="PF20152">
    <property type="entry name" value="DUF6534"/>
    <property type="match status" value="1"/>
</dbReference>
<feature type="transmembrane region" description="Helical" evidence="2">
    <location>
        <begin position="61"/>
        <end position="92"/>
    </location>
</feature>
<reference evidence="4 5" key="1">
    <citation type="submission" date="2014-04" db="EMBL/GenBank/DDBJ databases">
        <authorList>
            <consortium name="DOE Joint Genome Institute"/>
            <person name="Kuo A."/>
            <person name="Girlanda M."/>
            <person name="Perotto S."/>
            <person name="Kohler A."/>
            <person name="Nagy L.G."/>
            <person name="Floudas D."/>
            <person name="Copeland A."/>
            <person name="Barry K.W."/>
            <person name="Cichocki N."/>
            <person name="Veneault-Fourrey C."/>
            <person name="LaButti K."/>
            <person name="Lindquist E.A."/>
            <person name="Lipzen A."/>
            <person name="Lundell T."/>
            <person name="Morin E."/>
            <person name="Murat C."/>
            <person name="Sun H."/>
            <person name="Tunlid A."/>
            <person name="Henrissat B."/>
            <person name="Grigoriev I.V."/>
            <person name="Hibbett D.S."/>
            <person name="Martin F."/>
            <person name="Nordberg H.P."/>
            <person name="Cantor M.N."/>
            <person name="Hua S.X."/>
        </authorList>
    </citation>
    <scope>NUCLEOTIDE SEQUENCE [LARGE SCALE GENOMIC DNA]</scope>
    <source>
        <strain evidence="4 5">MUT 4182</strain>
    </source>
</reference>
<dbReference type="Proteomes" id="UP000054248">
    <property type="component" value="Unassembled WGS sequence"/>
</dbReference>
<organism evidence="4 5">
    <name type="scientific">Tulasnella calospora MUT 4182</name>
    <dbReference type="NCBI Taxonomy" id="1051891"/>
    <lineage>
        <taxon>Eukaryota</taxon>
        <taxon>Fungi</taxon>
        <taxon>Dikarya</taxon>
        <taxon>Basidiomycota</taxon>
        <taxon>Agaricomycotina</taxon>
        <taxon>Agaricomycetes</taxon>
        <taxon>Cantharellales</taxon>
        <taxon>Tulasnellaceae</taxon>
        <taxon>Tulasnella</taxon>
    </lineage>
</organism>
<dbReference type="OrthoDB" id="3206554at2759"/>
<sequence>MIEARVGRHQEAIQLGIARAQADPGGTLGPWFMALICYTFLMGILTVQVTRYFSTYGIESWGLFTSVVLSMILVTTQWTIAISGGWVFLIMHYGNWELIAAAPWQAWITPMINPVTEFVSQLFFAHRCYKLYGRNKFIFGGLLFGMLSSAVMSILFGVALAIDPYDFTLGKTFAIPSTTLSLATDFSITGLTLWKLSRQGGVTFSPQTNDGLQRLRSITLEAAVPPTVFTFLNMCCYVAMHGQNLIFAFFGILTPSLYVCSLMFVLNSFEFSPVSGTRTGNTDMCNTGTVLSTTTVPDFAPDPPIMFATGQSGAVNKRRGPRRDADSFVESESELQVDLDRWGDDPPSPHSKAPKPMDVEQTC</sequence>
<gene>
    <name evidence="4" type="ORF">M407DRAFT_17844</name>
</gene>
<protein>
    <recommendedName>
        <fullName evidence="3">DUF6534 domain-containing protein</fullName>
    </recommendedName>
</protein>
<keyword evidence="2" id="KW-1133">Transmembrane helix</keyword>
<feature type="transmembrane region" description="Helical" evidence="2">
    <location>
        <begin position="174"/>
        <end position="197"/>
    </location>
</feature>
<feature type="transmembrane region" description="Helical" evidence="2">
    <location>
        <begin position="246"/>
        <end position="266"/>
    </location>
</feature>
<evidence type="ECO:0000313" key="4">
    <source>
        <dbReference type="EMBL" id="KIO33285.1"/>
    </source>
</evidence>
<dbReference type="AlphaFoldDB" id="A0A0C3QKZ2"/>
<evidence type="ECO:0000259" key="3">
    <source>
        <dbReference type="Pfam" id="PF20152"/>
    </source>
</evidence>
<dbReference type="PANTHER" id="PTHR40465:SF1">
    <property type="entry name" value="DUF6534 DOMAIN-CONTAINING PROTEIN"/>
    <property type="match status" value="1"/>
</dbReference>
<evidence type="ECO:0000313" key="5">
    <source>
        <dbReference type="Proteomes" id="UP000054248"/>
    </source>
</evidence>
<dbReference type="InterPro" id="IPR045339">
    <property type="entry name" value="DUF6534"/>
</dbReference>
<dbReference type="PANTHER" id="PTHR40465">
    <property type="entry name" value="CHROMOSOME 1, WHOLE GENOME SHOTGUN SEQUENCE"/>
    <property type="match status" value="1"/>
</dbReference>
<evidence type="ECO:0000256" key="1">
    <source>
        <dbReference type="SAM" id="MobiDB-lite"/>
    </source>
</evidence>
<accession>A0A0C3QKZ2</accession>
<feature type="region of interest" description="Disordered" evidence="1">
    <location>
        <begin position="309"/>
        <end position="363"/>
    </location>
</feature>
<feature type="transmembrane region" description="Helical" evidence="2">
    <location>
        <begin position="137"/>
        <end position="162"/>
    </location>
</feature>
<feature type="compositionally biased region" description="Acidic residues" evidence="1">
    <location>
        <begin position="327"/>
        <end position="337"/>
    </location>
</feature>
<feature type="transmembrane region" description="Helical" evidence="2">
    <location>
        <begin position="31"/>
        <end position="49"/>
    </location>
</feature>
<feature type="domain" description="DUF6534" evidence="3">
    <location>
        <begin position="181"/>
        <end position="268"/>
    </location>
</feature>
<reference evidence="5" key="2">
    <citation type="submission" date="2015-01" db="EMBL/GenBank/DDBJ databases">
        <title>Evolutionary Origins and Diversification of the Mycorrhizal Mutualists.</title>
        <authorList>
            <consortium name="DOE Joint Genome Institute"/>
            <consortium name="Mycorrhizal Genomics Consortium"/>
            <person name="Kohler A."/>
            <person name="Kuo A."/>
            <person name="Nagy L.G."/>
            <person name="Floudas D."/>
            <person name="Copeland A."/>
            <person name="Barry K.W."/>
            <person name="Cichocki N."/>
            <person name="Veneault-Fourrey C."/>
            <person name="LaButti K."/>
            <person name="Lindquist E.A."/>
            <person name="Lipzen A."/>
            <person name="Lundell T."/>
            <person name="Morin E."/>
            <person name="Murat C."/>
            <person name="Riley R."/>
            <person name="Ohm R."/>
            <person name="Sun H."/>
            <person name="Tunlid A."/>
            <person name="Henrissat B."/>
            <person name="Grigoriev I.V."/>
            <person name="Hibbett D.S."/>
            <person name="Martin F."/>
        </authorList>
    </citation>
    <scope>NUCLEOTIDE SEQUENCE [LARGE SCALE GENOMIC DNA]</scope>
    <source>
        <strain evidence="5">MUT 4182</strain>
    </source>
</reference>
<proteinExistence type="predicted"/>
<keyword evidence="5" id="KW-1185">Reference proteome</keyword>
<keyword evidence="2" id="KW-0472">Membrane</keyword>
<keyword evidence="2" id="KW-0812">Transmembrane</keyword>
<dbReference type="HOGENOM" id="CLU_055689_0_0_1"/>
<evidence type="ECO:0000256" key="2">
    <source>
        <dbReference type="SAM" id="Phobius"/>
    </source>
</evidence>
<name>A0A0C3QKZ2_9AGAM</name>
<dbReference type="EMBL" id="KN822949">
    <property type="protein sequence ID" value="KIO33285.1"/>
    <property type="molecule type" value="Genomic_DNA"/>
</dbReference>